<evidence type="ECO:0000256" key="2">
    <source>
        <dbReference type="ARBA" id="ARBA00004496"/>
    </source>
</evidence>
<evidence type="ECO:0000256" key="3">
    <source>
        <dbReference type="ARBA" id="ARBA00012140"/>
    </source>
</evidence>
<reference evidence="15 16" key="1">
    <citation type="submission" date="2020-08" db="EMBL/GenBank/DDBJ databases">
        <title>Genomic Encyclopedia of Type Strains, Phase IV (KMG-IV): sequencing the most valuable type-strain genomes for metagenomic binning, comparative biology and taxonomic classification.</title>
        <authorList>
            <person name="Goeker M."/>
        </authorList>
    </citation>
    <scope>NUCLEOTIDE SEQUENCE [LARGE SCALE GENOMIC DNA]</scope>
    <source>
        <strain evidence="15 16">DSM 106146</strain>
    </source>
</reference>
<dbReference type="GO" id="GO:0003723">
    <property type="term" value="F:RNA binding"/>
    <property type="evidence" value="ECO:0007669"/>
    <property type="project" value="UniProtKB-UniRule"/>
</dbReference>
<dbReference type="GO" id="GO:0005737">
    <property type="term" value="C:cytoplasm"/>
    <property type="evidence" value="ECO:0007669"/>
    <property type="project" value="UniProtKB-SubCell"/>
</dbReference>
<dbReference type="NCBIfam" id="TIGR00563">
    <property type="entry name" value="rsmB"/>
    <property type="match status" value="1"/>
</dbReference>
<evidence type="ECO:0000256" key="1">
    <source>
        <dbReference type="ARBA" id="ARBA00002724"/>
    </source>
</evidence>
<dbReference type="InterPro" id="IPR023267">
    <property type="entry name" value="RCMT"/>
</dbReference>
<evidence type="ECO:0000313" key="16">
    <source>
        <dbReference type="Proteomes" id="UP000543642"/>
    </source>
</evidence>
<keyword evidence="8 13" id="KW-0949">S-adenosyl-L-methionine</keyword>
<dbReference type="InterPro" id="IPR035926">
    <property type="entry name" value="NusB-like_sf"/>
</dbReference>
<dbReference type="Pfam" id="PF01029">
    <property type="entry name" value="NusB"/>
    <property type="match status" value="1"/>
</dbReference>
<keyword evidence="9 13" id="KW-0694">RNA-binding</keyword>
<feature type="domain" description="SAM-dependent MTase RsmB/NOP-type" evidence="14">
    <location>
        <begin position="173"/>
        <end position="441"/>
    </location>
</feature>
<dbReference type="Pfam" id="PF01189">
    <property type="entry name" value="Methyltr_RsmB-F"/>
    <property type="match status" value="1"/>
</dbReference>
<dbReference type="InterPro" id="IPR029063">
    <property type="entry name" value="SAM-dependent_MTases_sf"/>
</dbReference>
<name>A0A7W8H9N1_9FIRM</name>
<feature type="binding site" evidence="13">
    <location>
        <position position="293"/>
    </location>
    <ligand>
        <name>S-adenosyl-L-methionine</name>
        <dbReference type="ChEBI" id="CHEBI:59789"/>
    </ligand>
</feature>
<dbReference type="CDD" id="cd02440">
    <property type="entry name" value="AdoMet_MTases"/>
    <property type="match status" value="1"/>
</dbReference>
<feature type="binding site" evidence="13">
    <location>
        <position position="320"/>
    </location>
    <ligand>
        <name>S-adenosyl-L-methionine</name>
        <dbReference type="ChEBI" id="CHEBI:59789"/>
    </ligand>
</feature>
<feature type="binding site" evidence="13">
    <location>
        <position position="338"/>
    </location>
    <ligand>
        <name>S-adenosyl-L-methionine</name>
        <dbReference type="ChEBI" id="CHEBI:59789"/>
    </ligand>
</feature>
<dbReference type="NCBIfam" id="NF011494">
    <property type="entry name" value="PRK14902.1"/>
    <property type="match status" value="1"/>
</dbReference>
<dbReference type="Gene3D" id="1.10.940.10">
    <property type="entry name" value="NusB-like"/>
    <property type="match status" value="1"/>
</dbReference>
<dbReference type="Gene3D" id="3.40.50.150">
    <property type="entry name" value="Vaccinia Virus protein VP39"/>
    <property type="match status" value="1"/>
</dbReference>
<dbReference type="RefSeq" id="WP_243164693.1">
    <property type="nucleotide sequence ID" value="NZ_CAWVEG010000178.1"/>
</dbReference>
<dbReference type="Proteomes" id="UP000543642">
    <property type="component" value="Unassembled WGS sequence"/>
</dbReference>
<dbReference type="InterPro" id="IPR006027">
    <property type="entry name" value="NusB_RsmB_TIM44"/>
</dbReference>
<dbReference type="GO" id="GO:0006355">
    <property type="term" value="P:regulation of DNA-templated transcription"/>
    <property type="evidence" value="ECO:0007669"/>
    <property type="project" value="InterPro"/>
</dbReference>
<evidence type="ECO:0000256" key="8">
    <source>
        <dbReference type="ARBA" id="ARBA00022691"/>
    </source>
</evidence>
<evidence type="ECO:0000259" key="14">
    <source>
        <dbReference type="PROSITE" id="PS51686"/>
    </source>
</evidence>
<dbReference type="InterPro" id="IPR004573">
    <property type="entry name" value="rRNA_ssu_MeTfrase_B"/>
</dbReference>
<keyword evidence="6 13" id="KW-0489">Methyltransferase</keyword>
<dbReference type="PRINTS" id="PR02008">
    <property type="entry name" value="RCMTFAMILY"/>
</dbReference>
<keyword evidence="16" id="KW-1185">Reference proteome</keyword>
<protein>
    <recommendedName>
        <fullName evidence="3">16S rRNA (cytosine(967)-C(5))-methyltransferase</fullName>
        <ecNumber evidence="3">2.1.1.176</ecNumber>
    </recommendedName>
    <alternativeName>
        <fullName evidence="10">16S rRNA m5C967 methyltransferase</fullName>
    </alternativeName>
    <alternativeName>
        <fullName evidence="11">rRNA (cytosine-C(5)-)-methyltransferase RsmB</fullName>
    </alternativeName>
</protein>
<feature type="active site" description="Nucleophile" evidence="13">
    <location>
        <position position="391"/>
    </location>
</feature>
<dbReference type="PANTHER" id="PTHR22807">
    <property type="entry name" value="NOP2 YEAST -RELATED NOL1/NOP2/FMU SUN DOMAIN-CONTAINING"/>
    <property type="match status" value="1"/>
</dbReference>
<dbReference type="SUPFAM" id="SSF53335">
    <property type="entry name" value="S-adenosyl-L-methionine-dependent methyltransferases"/>
    <property type="match status" value="1"/>
</dbReference>
<evidence type="ECO:0000256" key="4">
    <source>
        <dbReference type="ARBA" id="ARBA00022490"/>
    </source>
</evidence>
<sequence>MSENTRELVLDMLMEVTRQERPSHVVHSQMLMKYQYLEKQERRFMSRLFKGTLERMVTLDYVIGRFSSVKVSKIKPVLKNILRMSVYQILYMESIPHSAACNEAVKLAVRRGFKNLRGFVNGVLRNISRNVDQIPWPDREMEPELYLSVIFSVPQWLGSYFIETFGFNQAETILKDSLAVHPVTVRCVDEEGVQETVKILEQEGVKADPGVLLPYALRISGFDSIGELKSFQEGRYAVQDESSMMVVEMAGICRGDTVMDVCAAPGGKSCHAGGKLLSMAQGTGDQGHVYARDVSYEKVELIEDNVRRLGLPNVTVQVRDALVLNSEDVGKADVVLADLPCSGLGVIGKKPDIKYRITRQQITQLAALQRQILSVVQNYVAPGKTLIYSTCTVTPEENMENAVWFEKNFGFKLEESRQFFQGIDGCDGFFIARFRKMEPEG</sequence>
<comment type="catalytic activity">
    <reaction evidence="12">
        <text>cytidine(967) in 16S rRNA + S-adenosyl-L-methionine = 5-methylcytidine(967) in 16S rRNA + S-adenosyl-L-homocysteine + H(+)</text>
        <dbReference type="Rhea" id="RHEA:42748"/>
        <dbReference type="Rhea" id="RHEA-COMP:10219"/>
        <dbReference type="Rhea" id="RHEA-COMP:10220"/>
        <dbReference type="ChEBI" id="CHEBI:15378"/>
        <dbReference type="ChEBI" id="CHEBI:57856"/>
        <dbReference type="ChEBI" id="CHEBI:59789"/>
        <dbReference type="ChEBI" id="CHEBI:74483"/>
        <dbReference type="ChEBI" id="CHEBI:82748"/>
        <dbReference type="EC" id="2.1.1.176"/>
    </reaction>
</comment>
<dbReference type="GO" id="GO:0008649">
    <property type="term" value="F:rRNA methyltransferase activity"/>
    <property type="evidence" value="ECO:0007669"/>
    <property type="project" value="InterPro"/>
</dbReference>
<keyword evidence="4" id="KW-0963">Cytoplasm</keyword>
<dbReference type="SUPFAM" id="SSF48013">
    <property type="entry name" value="NusB-like"/>
    <property type="match status" value="1"/>
</dbReference>
<evidence type="ECO:0000256" key="9">
    <source>
        <dbReference type="ARBA" id="ARBA00022884"/>
    </source>
</evidence>
<comment type="similarity">
    <text evidence="13">Belongs to the class I-like SAM-binding methyltransferase superfamily. RsmB/NOP family.</text>
</comment>
<comment type="subcellular location">
    <subcellularLocation>
        <location evidence="2">Cytoplasm</location>
    </subcellularLocation>
</comment>
<dbReference type="InterPro" id="IPR049560">
    <property type="entry name" value="MeTrfase_RsmB-F_NOP2_cat"/>
</dbReference>
<dbReference type="PANTHER" id="PTHR22807:SF53">
    <property type="entry name" value="RIBOSOMAL RNA SMALL SUBUNIT METHYLTRANSFERASE B-RELATED"/>
    <property type="match status" value="1"/>
</dbReference>
<evidence type="ECO:0000256" key="6">
    <source>
        <dbReference type="ARBA" id="ARBA00022603"/>
    </source>
</evidence>
<evidence type="ECO:0000256" key="7">
    <source>
        <dbReference type="ARBA" id="ARBA00022679"/>
    </source>
</evidence>
<dbReference type="AlphaFoldDB" id="A0A7W8H9N1"/>
<dbReference type="InterPro" id="IPR001678">
    <property type="entry name" value="MeTrfase_RsmB-F_NOP2_dom"/>
</dbReference>
<dbReference type="EC" id="2.1.1.176" evidence="3"/>
<organism evidence="15 16">
    <name type="scientific">Catenibacillus scindens</name>
    <dbReference type="NCBI Taxonomy" id="673271"/>
    <lineage>
        <taxon>Bacteria</taxon>
        <taxon>Bacillati</taxon>
        <taxon>Bacillota</taxon>
        <taxon>Clostridia</taxon>
        <taxon>Lachnospirales</taxon>
        <taxon>Lachnospiraceae</taxon>
        <taxon>Catenibacillus</taxon>
    </lineage>
</organism>
<comment type="function">
    <text evidence="1">Specifically methylates the cytosine at position 967 (m5C967) of 16S rRNA.</text>
</comment>
<accession>A0A7W8H9N1</accession>
<evidence type="ECO:0000313" key="15">
    <source>
        <dbReference type="EMBL" id="MBB5264466.1"/>
    </source>
</evidence>
<dbReference type="PROSITE" id="PS51686">
    <property type="entry name" value="SAM_MT_RSMB_NOP"/>
    <property type="match status" value="1"/>
</dbReference>
<evidence type="ECO:0000256" key="5">
    <source>
        <dbReference type="ARBA" id="ARBA00022552"/>
    </source>
</evidence>
<proteinExistence type="inferred from homology"/>
<dbReference type="EMBL" id="JACHFW010000005">
    <property type="protein sequence ID" value="MBB5264466.1"/>
    <property type="molecule type" value="Genomic_DNA"/>
</dbReference>
<evidence type="ECO:0000256" key="11">
    <source>
        <dbReference type="ARBA" id="ARBA00031088"/>
    </source>
</evidence>
<gene>
    <name evidence="15" type="ORF">HNP82_001593</name>
</gene>
<keyword evidence="5" id="KW-0698">rRNA processing</keyword>
<feature type="binding site" evidence="13">
    <location>
        <begin position="262"/>
        <end position="268"/>
    </location>
    <ligand>
        <name>S-adenosyl-L-methionine</name>
        <dbReference type="ChEBI" id="CHEBI:59789"/>
    </ligand>
</feature>
<keyword evidence="7 13" id="KW-0808">Transferase</keyword>
<evidence type="ECO:0000256" key="10">
    <source>
        <dbReference type="ARBA" id="ARBA00030399"/>
    </source>
</evidence>
<comment type="caution">
    <text evidence="15">The sequence shown here is derived from an EMBL/GenBank/DDBJ whole genome shotgun (WGS) entry which is preliminary data.</text>
</comment>
<evidence type="ECO:0000256" key="13">
    <source>
        <dbReference type="PROSITE-ProRule" id="PRU01023"/>
    </source>
</evidence>
<evidence type="ECO:0000256" key="12">
    <source>
        <dbReference type="ARBA" id="ARBA00047283"/>
    </source>
</evidence>